<dbReference type="RefSeq" id="WP_185748874.1">
    <property type="nucleotide sequence ID" value="NZ_VFPM01000001.1"/>
</dbReference>
<reference evidence="2 3" key="1">
    <citation type="submission" date="2019-06" db="EMBL/GenBank/DDBJ databases">
        <title>Genome sequencing of plant associated microbes to promote plant fitness in Sorghum bicolor and Oryza sativa.</title>
        <authorList>
            <person name="Coleman-Derr D."/>
        </authorList>
    </citation>
    <scope>NUCLEOTIDE SEQUENCE [LARGE SCALE GENOMIC DNA]</scope>
    <source>
        <strain evidence="2 3">KV-663</strain>
    </source>
</reference>
<accession>A0A543I197</accession>
<dbReference type="Proteomes" id="UP000316747">
    <property type="component" value="Unassembled WGS sequence"/>
</dbReference>
<dbReference type="PANTHER" id="PTHR33164">
    <property type="entry name" value="TRANSCRIPTIONAL REGULATOR, MARR FAMILY"/>
    <property type="match status" value="1"/>
</dbReference>
<dbReference type="Gene3D" id="1.10.10.10">
    <property type="entry name" value="Winged helix-like DNA-binding domain superfamily/Winged helix DNA-binding domain"/>
    <property type="match status" value="1"/>
</dbReference>
<keyword evidence="3" id="KW-1185">Reference proteome</keyword>
<dbReference type="Pfam" id="PF01047">
    <property type="entry name" value="MarR"/>
    <property type="match status" value="1"/>
</dbReference>
<sequence length="165" mass="18135">MAPATGDGGRGDVRWLSDAEQASWRAILRGTRLLERALDDALDASGLQLSEYEIISMLSESDNHRLRMSELASMVVQSRSRLTHTAKRLEDRGWVTREQCANDKRGVELVLTPGGLAAVRDIAAVHVESVRDNLVDIMTPEQFQAIGDAMAIVRDHLDPDGTSGR</sequence>
<dbReference type="SUPFAM" id="SSF46785">
    <property type="entry name" value="Winged helix' DNA-binding domain"/>
    <property type="match status" value="1"/>
</dbReference>
<dbReference type="InterPro" id="IPR000835">
    <property type="entry name" value="HTH_MarR-typ"/>
</dbReference>
<gene>
    <name evidence="2" type="ORF">FBY41_0733</name>
</gene>
<dbReference type="PRINTS" id="PR00598">
    <property type="entry name" value="HTHMARR"/>
</dbReference>
<dbReference type="InterPro" id="IPR036390">
    <property type="entry name" value="WH_DNA-bd_sf"/>
</dbReference>
<name>A0A543I197_9MICO</name>
<organism evidence="2 3">
    <name type="scientific">Humibacillus xanthopallidus</name>
    <dbReference type="NCBI Taxonomy" id="412689"/>
    <lineage>
        <taxon>Bacteria</taxon>
        <taxon>Bacillati</taxon>
        <taxon>Actinomycetota</taxon>
        <taxon>Actinomycetes</taxon>
        <taxon>Micrococcales</taxon>
        <taxon>Intrasporangiaceae</taxon>
        <taxon>Humibacillus</taxon>
    </lineage>
</organism>
<evidence type="ECO:0000313" key="2">
    <source>
        <dbReference type="EMBL" id="TQM64367.1"/>
    </source>
</evidence>
<comment type="caution">
    <text evidence="2">The sequence shown here is derived from an EMBL/GenBank/DDBJ whole genome shotgun (WGS) entry which is preliminary data.</text>
</comment>
<protein>
    <submittedName>
        <fullName evidence="2">MarR family transcriptional regulator</fullName>
    </submittedName>
</protein>
<dbReference type="GO" id="GO:0003700">
    <property type="term" value="F:DNA-binding transcription factor activity"/>
    <property type="evidence" value="ECO:0007669"/>
    <property type="project" value="InterPro"/>
</dbReference>
<dbReference type="EMBL" id="VFPM01000001">
    <property type="protein sequence ID" value="TQM64367.1"/>
    <property type="molecule type" value="Genomic_DNA"/>
</dbReference>
<dbReference type="PROSITE" id="PS50995">
    <property type="entry name" value="HTH_MARR_2"/>
    <property type="match status" value="1"/>
</dbReference>
<feature type="domain" description="HTH marR-type" evidence="1">
    <location>
        <begin position="20"/>
        <end position="155"/>
    </location>
</feature>
<dbReference type="PANTHER" id="PTHR33164:SF99">
    <property type="entry name" value="MARR FAMILY REGULATORY PROTEIN"/>
    <property type="match status" value="1"/>
</dbReference>
<dbReference type="SMART" id="SM00347">
    <property type="entry name" value="HTH_MARR"/>
    <property type="match status" value="1"/>
</dbReference>
<proteinExistence type="predicted"/>
<evidence type="ECO:0000313" key="3">
    <source>
        <dbReference type="Proteomes" id="UP000316747"/>
    </source>
</evidence>
<dbReference type="InterPro" id="IPR036388">
    <property type="entry name" value="WH-like_DNA-bd_sf"/>
</dbReference>
<dbReference type="AlphaFoldDB" id="A0A543I197"/>
<dbReference type="InterPro" id="IPR039422">
    <property type="entry name" value="MarR/SlyA-like"/>
</dbReference>
<dbReference type="GO" id="GO:0006950">
    <property type="term" value="P:response to stress"/>
    <property type="evidence" value="ECO:0007669"/>
    <property type="project" value="TreeGrafter"/>
</dbReference>
<evidence type="ECO:0000259" key="1">
    <source>
        <dbReference type="PROSITE" id="PS50995"/>
    </source>
</evidence>